<keyword evidence="5" id="KW-0560">Oxidoreductase</keyword>
<evidence type="ECO:0000256" key="3">
    <source>
        <dbReference type="ARBA" id="ARBA00022617"/>
    </source>
</evidence>
<dbReference type="SUPFAM" id="SSF47571">
    <property type="entry name" value="Cloroperoxidase"/>
    <property type="match status" value="1"/>
</dbReference>
<dbReference type="PANTHER" id="PTHR33577">
    <property type="entry name" value="STERIGMATOCYSTIN BIOSYNTHESIS PEROXIDASE STCC-RELATED"/>
    <property type="match status" value="1"/>
</dbReference>
<dbReference type="InterPro" id="IPR036851">
    <property type="entry name" value="Chloroperoxidase-like_sf"/>
</dbReference>
<organism evidence="10 11">
    <name type="scientific">Phytophthora oleae</name>
    <dbReference type="NCBI Taxonomy" id="2107226"/>
    <lineage>
        <taxon>Eukaryota</taxon>
        <taxon>Sar</taxon>
        <taxon>Stramenopiles</taxon>
        <taxon>Oomycota</taxon>
        <taxon>Peronosporomycetes</taxon>
        <taxon>Peronosporales</taxon>
        <taxon>Peronosporaceae</taxon>
        <taxon>Phytophthora</taxon>
    </lineage>
</organism>
<comment type="caution">
    <text evidence="10">The sequence shown here is derived from an EMBL/GenBank/DDBJ whole genome shotgun (WGS) entry which is preliminary data.</text>
</comment>
<keyword evidence="8" id="KW-0812">Transmembrane</keyword>
<keyword evidence="8" id="KW-0472">Membrane</keyword>
<evidence type="ECO:0000256" key="1">
    <source>
        <dbReference type="ARBA" id="ARBA00001970"/>
    </source>
</evidence>
<proteinExistence type="inferred from homology"/>
<feature type="domain" description="Heme haloperoxidase family profile" evidence="9">
    <location>
        <begin position="54"/>
        <end position="255"/>
    </location>
</feature>
<dbReference type="GO" id="GO:0046872">
    <property type="term" value="F:metal ion binding"/>
    <property type="evidence" value="ECO:0007669"/>
    <property type="project" value="UniProtKB-KW"/>
</dbReference>
<keyword evidence="4" id="KW-0479">Metal-binding</keyword>
<comment type="similarity">
    <text evidence="7">Belongs to the chloroperoxidase family.</text>
</comment>
<evidence type="ECO:0000256" key="2">
    <source>
        <dbReference type="ARBA" id="ARBA00022559"/>
    </source>
</evidence>
<dbReference type="InterPro" id="IPR000028">
    <property type="entry name" value="Chloroperoxidase"/>
</dbReference>
<evidence type="ECO:0000259" key="9">
    <source>
        <dbReference type="PROSITE" id="PS51405"/>
    </source>
</evidence>
<accession>A0ABD3G089</accession>
<feature type="transmembrane region" description="Helical" evidence="8">
    <location>
        <begin position="6"/>
        <end position="28"/>
    </location>
</feature>
<dbReference type="Gene3D" id="1.10.489.10">
    <property type="entry name" value="Chloroperoxidase-like"/>
    <property type="match status" value="1"/>
</dbReference>
<evidence type="ECO:0000256" key="6">
    <source>
        <dbReference type="ARBA" id="ARBA00023004"/>
    </source>
</evidence>
<comment type="cofactor">
    <cofactor evidence="1">
        <name>heme b</name>
        <dbReference type="ChEBI" id="CHEBI:60344"/>
    </cofactor>
</comment>
<evidence type="ECO:0000256" key="5">
    <source>
        <dbReference type="ARBA" id="ARBA00023002"/>
    </source>
</evidence>
<dbReference type="AlphaFoldDB" id="A0ABD3G089"/>
<evidence type="ECO:0000256" key="8">
    <source>
        <dbReference type="SAM" id="Phobius"/>
    </source>
</evidence>
<evidence type="ECO:0000256" key="7">
    <source>
        <dbReference type="ARBA" id="ARBA00025795"/>
    </source>
</evidence>
<evidence type="ECO:0000256" key="4">
    <source>
        <dbReference type="ARBA" id="ARBA00022723"/>
    </source>
</evidence>
<dbReference type="PANTHER" id="PTHR33577:SF9">
    <property type="entry name" value="PEROXIDASE STCC"/>
    <property type="match status" value="1"/>
</dbReference>
<keyword evidence="8" id="KW-1133">Transmembrane helix</keyword>
<dbReference type="Proteomes" id="UP001632037">
    <property type="component" value="Unassembled WGS sequence"/>
</dbReference>
<keyword evidence="6" id="KW-0408">Iron</keyword>
<dbReference type="GO" id="GO:0004601">
    <property type="term" value="F:peroxidase activity"/>
    <property type="evidence" value="ECO:0007669"/>
    <property type="project" value="UniProtKB-KW"/>
</dbReference>
<evidence type="ECO:0000313" key="11">
    <source>
        <dbReference type="Proteomes" id="UP001632037"/>
    </source>
</evidence>
<dbReference type="EMBL" id="JBIMZQ010000003">
    <property type="protein sequence ID" value="KAL3672573.1"/>
    <property type="molecule type" value="Genomic_DNA"/>
</dbReference>
<sequence length="270" mass="29615">MTKRVVNPAFIILISIPIALVLNILLFVNKPALIVPQPLDISGQYAYFRPSGDQVSGFKDSRAKYHRSPCPALNVLANHGYIPRDGKIITSRLLQKSLIKVYNLDPALAEFLVSSLPDQFTLADLGVHHFVEHDASLIHDDSWTGGDPSSINTTLAANLLSQGDKDHQLTKTILASFRREREAYSAANTPDFDEMFTAERALTAYSEAAVLLLVLGMHSTSISVDDANAFLVDERIPGDYAMPRTPVTLARSLWVTLQLKVLALSSAVFA</sequence>
<gene>
    <name evidence="10" type="ORF">V7S43_001868</name>
</gene>
<reference evidence="10 11" key="1">
    <citation type="submission" date="2024-09" db="EMBL/GenBank/DDBJ databases">
        <title>Genome sequencing and assembly of Phytophthora oleae, isolate VK10A, causative agent of rot of olive drupes.</title>
        <authorList>
            <person name="Conti Taguali S."/>
            <person name="Riolo M."/>
            <person name="La Spada F."/>
            <person name="Cacciola S.O."/>
            <person name="Dionisio G."/>
        </authorList>
    </citation>
    <scope>NUCLEOTIDE SEQUENCE [LARGE SCALE GENOMIC DNA]</scope>
    <source>
        <strain evidence="10 11">VK10A</strain>
    </source>
</reference>
<dbReference type="Pfam" id="PF01328">
    <property type="entry name" value="Peroxidase_2"/>
    <property type="match status" value="1"/>
</dbReference>
<name>A0ABD3G089_9STRA</name>
<keyword evidence="3" id="KW-0349">Heme</keyword>
<dbReference type="PROSITE" id="PS51405">
    <property type="entry name" value="HEME_HALOPEROXIDASE"/>
    <property type="match status" value="1"/>
</dbReference>
<protein>
    <recommendedName>
        <fullName evidence="9">Heme haloperoxidase family profile domain-containing protein</fullName>
    </recommendedName>
</protein>
<evidence type="ECO:0000313" key="10">
    <source>
        <dbReference type="EMBL" id="KAL3672573.1"/>
    </source>
</evidence>
<keyword evidence="11" id="KW-1185">Reference proteome</keyword>
<keyword evidence="2" id="KW-0575">Peroxidase</keyword>